<dbReference type="Pfam" id="PF10966">
    <property type="entry name" value="DUF2768"/>
    <property type="match status" value="1"/>
</dbReference>
<organism evidence="2 3">
    <name type="scientific">Paenibacillus taihuensis</name>
    <dbReference type="NCBI Taxonomy" id="1156355"/>
    <lineage>
        <taxon>Bacteria</taxon>
        <taxon>Bacillati</taxon>
        <taxon>Bacillota</taxon>
        <taxon>Bacilli</taxon>
        <taxon>Bacillales</taxon>
        <taxon>Paenibacillaceae</taxon>
        <taxon>Paenibacillus</taxon>
    </lineage>
</organism>
<evidence type="ECO:0000313" key="3">
    <source>
        <dbReference type="Proteomes" id="UP000256304"/>
    </source>
</evidence>
<feature type="transmembrane region" description="Helical" evidence="1">
    <location>
        <begin position="34"/>
        <end position="58"/>
    </location>
</feature>
<dbReference type="Proteomes" id="UP000256304">
    <property type="component" value="Unassembled WGS sequence"/>
</dbReference>
<gene>
    <name evidence="2" type="ORF">A8990_10155</name>
</gene>
<evidence type="ECO:0000256" key="1">
    <source>
        <dbReference type="SAM" id="Phobius"/>
    </source>
</evidence>
<dbReference type="RefSeq" id="WP_116187011.1">
    <property type="nucleotide sequence ID" value="NZ_QTTN01000001.1"/>
</dbReference>
<feature type="transmembrane region" description="Helical" evidence="1">
    <location>
        <begin position="6"/>
        <end position="27"/>
    </location>
</feature>
<sequence>MDPMMKMWVSFVGIGLMALAAVMISLARLKTKGILRVILSMTAFLLLVIGGFLGLFSIT</sequence>
<dbReference type="AlphaFoldDB" id="A0A3D9SNW9"/>
<keyword evidence="1" id="KW-0812">Transmembrane</keyword>
<accession>A0A3D9SNW9</accession>
<keyword evidence="1" id="KW-0472">Membrane</keyword>
<keyword evidence="3" id="KW-1185">Reference proteome</keyword>
<proteinExistence type="predicted"/>
<dbReference type="EMBL" id="QTTN01000001">
    <property type="protein sequence ID" value="REE94264.1"/>
    <property type="molecule type" value="Genomic_DNA"/>
</dbReference>
<evidence type="ECO:0000313" key="2">
    <source>
        <dbReference type="EMBL" id="REE94264.1"/>
    </source>
</evidence>
<name>A0A3D9SNW9_9BACL</name>
<reference evidence="2 3" key="1">
    <citation type="submission" date="2018-08" db="EMBL/GenBank/DDBJ databases">
        <title>Genomic Encyclopedia of Type Strains, Phase III (KMG-III): the genomes of soil and plant-associated and newly described type strains.</title>
        <authorList>
            <person name="Whitman W."/>
        </authorList>
    </citation>
    <scope>NUCLEOTIDE SEQUENCE [LARGE SCALE GENOMIC DNA]</scope>
    <source>
        <strain evidence="2 3">CGMCC 1.10966</strain>
    </source>
</reference>
<comment type="caution">
    <text evidence="2">The sequence shown here is derived from an EMBL/GenBank/DDBJ whole genome shotgun (WGS) entry which is preliminary data.</text>
</comment>
<protein>
    <submittedName>
        <fullName evidence="2">Uncharacterized protein DUF2768</fullName>
    </submittedName>
</protein>
<dbReference type="OrthoDB" id="2476435at2"/>
<keyword evidence="1" id="KW-1133">Transmembrane helix</keyword>
<dbReference type="InterPro" id="IPR020076">
    <property type="entry name" value="DUF2768"/>
</dbReference>